<feature type="transmembrane region" description="Helical" evidence="1">
    <location>
        <begin position="20"/>
        <end position="39"/>
    </location>
</feature>
<dbReference type="EMBL" id="CAJVPS010000682">
    <property type="protein sequence ID" value="CAG8503121.1"/>
    <property type="molecule type" value="Genomic_DNA"/>
</dbReference>
<gene>
    <name evidence="2" type="ORF">ALEPTO_LOCUS3585</name>
</gene>
<sequence>MTSARCVNIDETPYSRKANFLLVTFRLVVMAFWFLLIGGDDS</sequence>
<reference evidence="2" key="1">
    <citation type="submission" date="2021-06" db="EMBL/GenBank/DDBJ databases">
        <authorList>
            <person name="Kallberg Y."/>
            <person name="Tangrot J."/>
            <person name="Rosling A."/>
        </authorList>
    </citation>
    <scope>NUCLEOTIDE SEQUENCE</scope>
    <source>
        <strain evidence="2">FL130A</strain>
    </source>
</reference>
<name>A0A9N8ZPV3_9GLOM</name>
<accession>A0A9N8ZPV3</accession>
<evidence type="ECO:0000256" key="1">
    <source>
        <dbReference type="SAM" id="Phobius"/>
    </source>
</evidence>
<dbReference type="Proteomes" id="UP000789508">
    <property type="component" value="Unassembled WGS sequence"/>
</dbReference>
<proteinExistence type="predicted"/>
<evidence type="ECO:0000313" key="2">
    <source>
        <dbReference type="EMBL" id="CAG8503121.1"/>
    </source>
</evidence>
<protein>
    <submittedName>
        <fullName evidence="2">3999_t:CDS:1</fullName>
    </submittedName>
</protein>
<evidence type="ECO:0000313" key="3">
    <source>
        <dbReference type="Proteomes" id="UP000789508"/>
    </source>
</evidence>
<keyword evidence="3" id="KW-1185">Reference proteome</keyword>
<comment type="caution">
    <text evidence="2">The sequence shown here is derived from an EMBL/GenBank/DDBJ whole genome shotgun (WGS) entry which is preliminary data.</text>
</comment>
<dbReference type="AlphaFoldDB" id="A0A9N8ZPV3"/>
<keyword evidence="1" id="KW-0472">Membrane</keyword>
<keyword evidence="1" id="KW-0812">Transmembrane</keyword>
<keyword evidence="1" id="KW-1133">Transmembrane helix</keyword>
<organism evidence="2 3">
    <name type="scientific">Ambispora leptoticha</name>
    <dbReference type="NCBI Taxonomy" id="144679"/>
    <lineage>
        <taxon>Eukaryota</taxon>
        <taxon>Fungi</taxon>
        <taxon>Fungi incertae sedis</taxon>
        <taxon>Mucoromycota</taxon>
        <taxon>Glomeromycotina</taxon>
        <taxon>Glomeromycetes</taxon>
        <taxon>Archaeosporales</taxon>
        <taxon>Ambisporaceae</taxon>
        <taxon>Ambispora</taxon>
    </lineage>
</organism>